<protein>
    <submittedName>
        <fullName evidence="9">Putative tyrosine-protein kinase in cps region</fullName>
        <ecNumber evidence="9">2.7.10.-</ecNumber>
    </submittedName>
</protein>
<dbReference type="PANTHER" id="PTHR32309:SF13">
    <property type="entry name" value="FERRIC ENTEROBACTIN TRANSPORT PROTEIN FEPE"/>
    <property type="match status" value="1"/>
</dbReference>
<dbReference type="RefSeq" id="WP_082923249.1">
    <property type="nucleotide sequence ID" value="NZ_JMTM01000046.1"/>
</dbReference>
<feature type="transmembrane region" description="Helical" evidence="7">
    <location>
        <begin position="12"/>
        <end position="29"/>
    </location>
</feature>
<dbReference type="PANTHER" id="PTHR32309">
    <property type="entry name" value="TYROSINE-PROTEIN KINASE"/>
    <property type="match status" value="1"/>
</dbReference>
<comment type="caution">
    <text evidence="9">The sequence shown here is derived from an EMBL/GenBank/DDBJ whole genome shotgun (WGS) entry which is preliminary data.</text>
</comment>
<dbReference type="AlphaFoldDB" id="A0A199XQU5"/>
<dbReference type="OrthoDB" id="621528at2"/>
<keyword evidence="6" id="KW-0175">Coiled coil</keyword>
<dbReference type="InterPro" id="IPR003856">
    <property type="entry name" value="LPS_length_determ_N"/>
</dbReference>
<evidence type="ECO:0000259" key="8">
    <source>
        <dbReference type="Pfam" id="PF02706"/>
    </source>
</evidence>
<keyword evidence="9" id="KW-0808">Transferase</keyword>
<dbReference type="Pfam" id="PF02706">
    <property type="entry name" value="Wzz"/>
    <property type="match status" value="1"/>
</dbReference>
<feature type="coiled-coil region" evidence="6">
    <location>
        <begin position="348"/>
        <end position="449"/>
    </location>
</feature>
<keyword evidence="10" id="KW-1185">Reference proteome</keyword>
<feature type="transmembrane region" description="Helical" evidence="7">
    <location>
        <begin position="482"/>
        <end position="503"/>
    </location>
</feature>
<organism evidence="9 10">
    <name type="scientific">Flavobacterium succinicans</name>
    <dbReference type="NCBI Taxonomy" id="29536"/>
    <lineage>
        <taxon>Bacteria</taxon>
        <taxon>Pseudomonadati</taxon>
        <taxon>Bacteroidota</taxon>
        <taxon>Flavobacteriia</taxon>
        <taxon>Flavobacteriales</taxon>
        <taxon>Flavobacteriaceae</taxon>
        <taxon>Flavobacterium</taxon>
    </lineage>
</organism>
<evidence type="ECO:0000256" key="5">
    <source>
        <dbReference type="ARBA" id="ARBA00023136"/>
    </source>
</evidence>
<dbReference type="GO" id="GO:0004713">
    <property type="term" value="F:protein tyrosine kinase activity"/>
    <property type="evidence" value="ECO:0007669"/>
    <property type="project" value="TreeGrafter"/>
</dbReference>
<keyword evidence="5 7" id="KW-0472">Membrane</keyword>
<evidence type="ECO:0000256" key="4">
    <source>
        <dbReference type="ARBA" id="ARBA00022989"/>
    </source>
</evidence>
<accession>A0A199XQU5</accession>
<feature type="coiled-coil region" evidence="6">
    <location>
        <begin position="258"/>
        <end position="292"/>
    </location>
</feature>
<feature type="domain" description="Polysaccharide chain length determinant N-terminal" evidence="8">
    <location>
        <begin position="5"/>
        <end position="93"/>
    </location>
</feature>
<dbReference type="Proteomes" id="UP000093807">
    <property type="component" value="Unassembled WGS sequence"/>
</dbReference>
<comment type="subcellular location">
    <subcellularLocation>
        <location evidence="1">Cell membrane</location>
        <topology evidence="1">Multi-pass membrane protein</topology>
    </subcellularLocation>
</comment>
<gene>
    <name evidence="9" type="ORF">FLB_17100</name>
</gene>
<dbReference type="PATRIC" id="fig|29536.5.peg.1794"/>
<proteinExistence type="predicted"/>
<evidence type="ECO:0000256" key="2">
    <source>
        <dbReference type="ARBA" id="ARBA00022475"/>
    </source>
</evidence>
<evidence type="ECO:0000256" key="7">
    <source>
        <dbReference type="SAM" id="Phobius"/>
    </source>
</evidence>
<evidence type="ECO:0000256" key="3">
    <source>
        <dbReference type="ARBA" id="ARBA00022692"/>
    </source>
</evidence>
<keyword evidence="3 7" id="KW-0812">Transmembrane</keyword>
<dbReference type="InterPro" id="IPR050445">
    <property type="entry name" value="Bact_polysacc_biosynth/exp"/>
</dbReference>
<keyword evidence="4 7" id="KW-1133">Transmembrane helix</keyword>
<name>A0A199XQU5_9FLAO</name>
<evidence type="ECO:0000256" key="6">
    <source>
        <dbReference type="SAM" id="Coils"/>
    </source>
</evidence>
<reference evidence="9 10" key="1">
    <citation type="submission" date="2016-06" db="EMBL/GenBank/DDBJ databases">
        <title>Draft genome sequence of Flavobacterium succinicans strain DD5b.</title>
        <authorList>
            <person name="Poehlein A."/>
            <person name="Daniel R."/>
            <person name="Simeonova D.D."/>
        </authorList>
    </citation>
    <scope>NUCLEOTIDE SEQUENCE [LARGE SCALE GENOMIC DNA]</scope>
    <source>
        <strain evidence="9 10">DD5b</strain>
    </source>
</reference>
<sequence length="716" mass="82126">MNENIRLLKPLFRGMPIIILSVVLSIMAAKKYLNYVTPMYESTARLKLADIQEGLSNSNLFKDMDALLSSSKIAAEIEVLKSSALIEKTISKLPFNKEIYRKGGMLSTELFENSPILIDGSFEDSKALDKRYGLQLLSKKEFLFFYPESKEGINGQIGKPLVIEGGKIVVRINEDYIATKKEIKVIDKYEFEFLSQQKLLDKINSNLDIVPVEKDVPVIRINFKSNVPLKAALFVNKLAEVYIKDYIESKYKAANTTVNFLKGEIQTSNQKLKASEDNIQNYRDQNNIINIRQETETDLRKIAQQKIEQTNLKMSLDAIKNLNQYIAKGKDNYLELSLNFEAFTDLLSTELVKKMKQLQAEKKDLLLTYTPNHEKVKIIDEKLKDLIDYQIESIKNTEKNLQIKYNNLKNDIKESEKVFIGLPEKEKQLNSMSREFNLYEKNYNFLNEKRIDAEIAQSAKIAFHKIITAGEVSKNPVSPIRIIIIIVAAAIGLLGSIIIIYIVHFLKAKVNDSITIEKSSSIPIALTTPYLKTTESINNNFLKEALQLEIKGIIPPKSILVVSSYDDANQHLFHSENLIKAFQNQGRKTLIIDATGQLNNKFEATHYVDYSDDKYHRYTQEHFQNDINAKMSTYDLVLIHNQALKDAPLALLFMSLATQNLVVLDSRETAEKRITTINLLKEEFQLPNVWFVLNKTGYNPNLFVEAKKMWKKYRKN</sequence>
<dbReference type="GO" id="GO:0005886">
    <property type="term" value="C:plasma membrane"/>
    <property type="evidence" value="ECO:0007669"/>
    <property type="project" value="UniProtKB-SubCell"/>
</dbReference>
<evidence type="ECO:0000256" key="1">
    <source>
        <dbReference type="ARBA" id="ARBA00004651"/>
    </source>
</evidence>
<keyword evidence="2" id="KW-1003">Cell membrane</keyword>
<dbReference type="EMBL" id="JMTM01000046">
    <property type="protein sequence ID" value="OAZ04020.1"/>
    <property type="molecule type" value="Genomic_DNA"/>
</dbReference>
<keyword evidence="9" id="KW-0418">Kinase</keyword>
<evidence type="ECO:0000313" key="9">
    <source>
        <dbReference type="EMBL" id="OAZ04020.1"/>
    </source>
</evidence>
<evidence type="ECO:0000313" key="10">
    <source>
        <dbReference type="Proteomes" id="UP000093807"/>
    </source>
</evidence>
<dbReference type="EC" id="2.7.10.-" evidence="9"/>